<proteinExistence type="predicted"/>
<keyword evidence="3" id="KW-1185">Reference proteome</keyword>
<sequence length="92" mass="9543">MLVSALGIWLAASVPDLAKYHLDFSIIATFITIVVPMVKNLSTLAGVLCSLLLSAALSLAQVEGAIVMAGIAGMIFAVIVAHLTHKPAEEAQ</sequence>
<evidence type="ECO:0000313" key="2">
    <source>
        <dbReference type="EMBL" id="QVK24658.1"/>
    </source>
</evidence>
<feature type="transmembrane region" description="Helical" evidence="1">
    <location>
        <begin position="65"/>
        <end position="84"/>
    </location>
</feature>
<keyword evidence="1" id="KW-1133">Transmembrane helix</keyword>
<protein>
    <submittedName>
        <fullName evidence="2">Uncharacterized protein</fullName>
    </submittedName>
</protein>
<organism evidence="2 3">
    <name type="scientific">Shewanella dokdonensis</name>
    <dbReference type="NCBI Taxonomy" id="712036"/>
    <lineage>
        <taxon>Bacteria</taxon>
        <taxon>Pseudomonadati</taxon>
        <taxon>Pseudomonadota</taxon>
        <taxon>Gammaproteobacteria</taxon>
        <taxon>Alteromonadales</taxon>
        <taxon>Shewanellaceae</taxon>
        <taxon>Shewanella</taxon>
    </lineage>
</organism>
<dbReference type="RefSeq" id="WP_213683240.1">
    <property type="nucleotide sequence ID" value="NZ_CP074572.1"/>
</dbReference>
<keyword evidence="1" id="KW-0472">Membrane</keyword>
<feature type="transmembrane region" description="Helical" evidence="1">
    <location>
        <begin position="28"/>
        <end position="53"/>
    </location>
</feature>
<evidence type="ECO:0000256" key="1">
    <source>
        <dbReference type="SAM" id="Phobius"/>
    </source>
</evidence>
<name>A0ABX8DIQ0_9GAMM</name>
<gene>
    <name evidence="2" type="ORF">KHX94_09710</name>
</gene>
<evidence type="ECO:0000313" key="3">
    <source>
        <dbReference type="Proteomes" id="UP000676428"/>
    </source>
</evidence>
<reference evidence="2 3" key="1">
    <citation type="journal article" date="2012" name="Int. J. Syst. Evol. Microbiol.">
        <title>Shewanella dokdonensis sp. nov., isolated from seawater.</title>
        <authorList>
            <person name="Sung H.R."/>
            <person name="Yoon J.H."/>
            <person name="Ghim S.Y."/>
        </authorList>
    </citation>
    <scope>NUCLEOTIDE SEQUENCE [LARGE SCALE GENOMIC DNA]</scope>
    <source>
        <strain evidence="2 3">DSM 23626</strain>
    </source>
</reference>
<keyword evidence="1" id="KW-0812">Transmembrane</keyword>
<dbReference type="EMBL" id="CP074572">
    <property type="protein sequence ID" value="QVK24658.1"/>
    <property type="molecule type" value="Genomic_DNA"/>
</dbReference>
<accession>A0ABX8DIQ0</accession>
<dbReference type="Proteomes" id="UP000676428">
    <property type="component" value="Chromosome"/>
</dbReference>